<organism evidence="1 2">
    <name type="scientific">Dyella nitratireducens</name>
    <dbReference type="NCBI Taxonomy" id="1849580"/>
    <lineage>
        <taxon>Bacteria</taxon>
        <taxon>Pseudomonadati</taxon>
        <taxon>Pseudomonadota</taxon>
        <taxon>Gammaproteobacteria</taxon>
        <taxon>Lysobacterales</taxon>
        <taxon>Rhodanobacteraceae</taxon>
        <taxon>Dyella</taxon>
    </lineage>
</organism>
<dbReference type="Proteomes" id="UP000620046">
    <property type="component" value="Unassembled WGS sequence"/>
</dbReference>
<keyword evidence="2" id="KW-1185">Reference proteome</keyword>
<protein>
    <submittedName>
        <fullName evidence="1">Uncharacterized protein</fullName>
    </submittedName>
</protein>
<accession>A0ABQ1FYW7</accession>
<dbReference type="RefSeq" id="WP_188794430.1">
    <property type="nucleotide sequence ID" value="NZ_BMJA01000002.1"/>
</dbReference>
<evidence type="ECO:0000313" key="2">
    <source>
        <dbReference type="Proteomes" id="UP000620046"/>
    </source>
</evidence>
<proteinExistence type="predicted"/>
<dbReference type="EMBL" id="BMJA01000002">
    <property type="protein sequence ID" value="GGA33018.1"/>
    <property type="molecule type" value="Genomic_DNA"/>
</dbReference>
<comment type="caution">
    <text evidence="1">The sequence shown here is derived from an EMBL/GenBank/DDBJ whole genome shotgun (WGS) entry which is preliminary data.</text>
</comment>
<name>A0ABQ1FYW7_9GAMM</name>
<evidence type="ECO:0000313" key="1">
    <source>
        <dbReference type="EMBL" id="GGA33018.1"/>
    </source>
</evidence>
<gene>
    <name evidence="1" type="ORF">GCM10010981_22390</name>
</gene>
<reference evidence="2" key="1">
    <citation type="journal article" date="2019" name="Int. J. Syst. Evol. Microbiol.">
        <title>The Global Catalogue of Microorganisms (GCM) 10K type strain sequencing project: providing services to taxonomists for standard genome sequencing and annotation.</title>
        <authorList>
            <consortium name="The Broad Institute Genomics Platform"/>
            <consortium name="The Broad Institute Genome Sequencing Center for Infectious Disease"/>
            <person name="Wu L."/>
            <person name="Ma J."/>
        </authorList>
    </citation>
    <scope>NUCLEOTIDE SEQUENCE [LARGE SCALE GENOMIC DNA]</scope>
    <source>
        <strain evidence="2">CGMCC 1.15439</strain>
    </source>
</reference>
<sequence>MASIELVLVADPGEEENGLAVEVSVGDDAPEMSVADCAVLDVMAGWKSFT</sequence>